<dbReference type="Pfam" id="PF00656">
    <property type="entry name" value="Peptidase_C14"/>
    <property type="match status" value="1"/>
</dbReference>
<dbReference type="PROSITE" id="PS50207">
    <property type="entry name" value="CASPASE_P10"/>
    <property type="match status" value="1"/>
</dbReference>
<feature type="domain" description="Caspase family p10" evidence="4">
    <location>
        <begin position="431"/>
        <end position="510"/>
    </location>
</feature>
<dbReference type="InterPro" id="IPR056259">
    <property type="entry name" value="Dredd_N"/>
</dbReference>
<evidence type="ECO:0000259" key="4">
    <source>
        <dbReference type="PROSITE" id="PS50207"/>
    </source>
</evidence>
<dbReference type="InterPro" id="IPR052039">
    <property type="entry name" value="Caspase-related_regulators"/>
</dbReference>
<dbReference type="PROSITE" id="PS01122">
    <property type="entry name" value="CASPASE_CYS"/>
    <property type="match status" value="1"/>
</dbReference>
<dbReference type="PROSITE" id="PS50208">
    <property type="entry name" value="CASPASE_P20"/>
    <property type="match status" value="1"/>
</dbReference>
<dbReference type="InterPro" id="IPR056260">
    <property type="entry name" value="Dredd_2nd"/>
</dbReference>
<dbReference type="Pfam" id="PF23725">
    <property type="entry name" value="Dredd_N"/>
    <property type="match status" value="1"/>
</dbReference>
<comment type="similarity">
    <text evidence="1 2">Belongs to the peptidase C14A family.</text>
</comment>
<dbReference type="InterPro" id="IPR029030">
    <property type="entry name" value="Caspase-like_dom_sf"/>
</dbReference>
<sequence>MLAQLDNMHIDDLPYLERDITFPQKVSLLFLLFGDQHAQATYLLQKLLALTRAPHTEQQNTDLLRQFASVKASHEWRGHIIEALCLINARQVLRKLGFRWEELRLHYLPHVQELTLHIHPLLKAMYIICEQLTLAQTGRLVLNINEKLAQQQEHHQHEPLRFYDSAYLEIFLLDWLTRHHVRLGDINAMGSDVQLLIEYFKMNDMQAQATLLVETVNSNAVTGAERKCETDTSNATPHKVEAVPRQRHENSYQISRQNAGILLIVNQQRFHANVSEELQPLLPRKPLSAREGTDVDKRRLSEVFSALGYQVESFDNLDHLDMLEHIRNVCARSTLRDSLVVCILSHGFMGAVYGSDSVPVAITDIKNVLCADESLNDKPKLLIIQACQENEKQNLTVGSNALKNIITNNKIIFCIFQRQVNVTTDSPSNLANMVVAMSTVPGFVALRHNIQGSWFVQTLCDEIEQHAASAHVLDLLTIVIGQISQKRGDKNQIMLPHLNSTLKQSVYLPSI</sequence>
<dbReference type="Gene3D" id="3.40.50.1460">
    <property type="match status" value="1"/>
</dbReference>
<evidence type="ECO:0000259" key="5">
    <source>
        <dbReference type="PROSITE" id="PS50208"/>
    </source>
</evidence>
<gene>
    <name evidence="6" type="ORF">Dbus_chrXg1536</name>
</gene>
<evidence type="ECO:0000313" key="7">
    <source>
        <dbReference type="Proteomes" id="UP000494163"/>
    </source>
</evidence>
<accession>A0A0M4EZM9</accession>
<feature type="domain" description="Caspase family p20" evidence="5">
    <location>
        <begin position="258"/>
        <end position="391"/>
    </location>
</feature>
<dbReference type="EMBL" id="CP012528">
    <property type="protein sequence ID" value="ALC49680.1"/>
    <property type="molecule type" value="Genomic_DNA"/>
</dbReference>
<protein>
    <submittedName>
        <fullName evidence="6">Dredd</fullName>
    </submittedName>
</protein>
<evidence type="ECO:0000256" key="1">
    <source>
        <dbReference type="ARBA" id="ARBA00010134"/>
    </source>
</evidence>
<dbReference type="PANTHER" id="PTHR22576">
    <property type="entry name" value="MUCOSA ASSOCIATED LYMPHOID TISSUE LYMPHOMA TRANSLOCATION PROTEIN 1/PARACASPASE"/>
    <property type="match status" value="1"/>
</dbReference>
<dbReference type="AlphaFoldDB" id="A0A0M4EZM9"/>
<dbReference type="InterPro" id="IPR002138">
    <property type="entry name" value="Pept_C14_p10"/>
</dbReference>
<dbReference type="PANTHER" id="PTHR22576:SF41">
    <property type="entry name" value="CASPASE 14, APOPTOSIS-RELATED CYSTEINE PEPTIDASE"/>
    <property type="match status" value="1"/>
</dbReference>
<dbReference type="Proteomes" id="UP000494163">
    <property type="component" value="Chromosome X"/>
</dbReference>
<dbReference type="SUPFAM" id="SSF52129">
    <property type="entry name" value="Caspase-like"/>
    <property type="match status" value="1"/>
</dbReference>
<proteinExistence type="inferred from homology"/>
<dbReference type="STRING" id="30019.A0A0M4EZM9"/>
<evidence type="ECO:0000313" key="6">
    <source>
        <dbReference type="EMBL" id="ALC49680.1"/>
    </source>
</evidence>
<dbReference type="InterPro" id="IPR015917">
    <property type="entry name" value="Pept_C14A"/>
</dbReference>
<dbReference type="GO" id="GO:0004197">
    <property type="term" value="F:cysteine-type endopeptidase activity"/>
    <property type="evidence" value="ECO:0007669"/>
    <property type="project" value="InterPro"/>
</dbReference>
<dbReference type="InterPro" id="IPR011600">
    <property type="entry name" value="Pept_C14_caspase"/>
</dbReference>
<dbReference type="InterPro" id="IPR033139">
    <property type="entry name" value="Caspase_cys_AS"/>
</dbReference>
<name>A0A0M4EZM9_DROBS</name>
<dbReference type="Pfam" id="PF23724">
    <property type="entry name" value="Dredd_2nd"/>
    <property type="match status" value="1"/>
</dbReference>
<dbReference type="PRINTS" id="PR00376">
    <property type="entry name" value="IL1BCENZYME"/>
</dbReference>
<dbReference type="OMA" id="HGFEGAV"/>
<dbReference type="GO" id="GO:0006508">
    <property type="term" value="P:proteolysis"/>
    <property type="evidence" value="ECO:0007669"/>
    <property type="project" value="InterPro"/>
</dbReference>
<reference evidence="6 7" key="1">
    <citation type="submission" date="2015-08" db="EMBL/GenBank/DDBJ databases">
        <title>Ancestral chromatin configuration constrains chromatin evolution on differentiating sex chromosomes in Drosophila.</title>
        <authorList>
            <person name="Zhou Q."/>
            <person name="Bachtrog D."/>
        </authorList>
    </citation>
    <scope>NUCLEOTIDE SEQUENCE [LARGE SCALE GENOMIC DNA]</scope>
    <source>
        <tissue evidence="6">Whole larvae</tissue>
    </source>
</reference>
<dbReference type="InterPro" id="IPR001309">
    <property type="entry name" value="Pept_C14_p20"/>
</dbReference>
<feature type="region of interest" description="Disordered" evidence="3">
    <location>
        <begin position="225"/>
        <end position="248"/>
    </location>
</feature>
<organism evidence="6 7">
    <name type="scientific">Drosophila busckii</name>
    <name type="common">Fruit fly</name>
    <dbReference type="NCBI Taxonomy" id="30019"/>
    <lineage>
        <taxon>Eukaryota</taxon>
        <taxon>Metazoa</taxon>
        <taxon>Ecdysozoa</taxon>
        <taxon>Arthropoda</taxon>
        <taxon>Hexapoda</taxon>
        <taxon>Insecta</taxon>
        <taxon>Pterygota</taxon>
        <taxon>Neoptera</taxon>
        <taxon>Endopterygota</taxon>
        <taxon>Diptera</taxon>
        <taxon>Brachycera</taxon>
        <taxon>Muscomorpha</taxon>
        <taxon>Ephydroidea</taxon>
        <taxon>Drosophilidae</taxon>
        <taxon>Drosophila</taxon>
    </lineage>
</organism>
<evidence type="ECO:0000256" key="3">
    <source>
        <dbReference type="SAM" id="MobiDB-lite"/>
    </source>
</evidence>
<dbReference type="SMART" id="SM00115">
    <property type="entry name" value="CASc"/>
    <property type="match status" value="1"/>
</dbReference>
<evidence type="ECO:0000256" key="2">
    <source>
        <dbReference type="RuleBase" id="RU003971"/>
    </source>
</evidence>
<keyword evidence="7" id="KW-1185">Reference proteome</keyword>
<dbReference type="OrthoDB" id="6044770at2759"/>
<feature type="compositionally biased region" description="Basic and acidic residues" evidence="3">
    <location>
        <begin position="238"/>
        <end position="248"/>
    </location>
</feature>